<dbReference type="RefSeq" id="WP_073069196.1">
    <property type="nucleotide sequence ID" value="NZ_MPPI01000001.1"/>
</dbReference>
<evidence type="ECO:0000256" key="1">
    <source>
        <dbReference type="ARBA" id="ARBA00022801"/>
    </source>
</evidence>
<proteinExistence type="predicted"/>
<evidence type="ECO:0000259" key="2">
    <source>
        <dbReference type="Pfam" id="PF00857"/>
    </source>
</evidence>
<dbReference type="CDD" id="cd00431">
    <property type="entry name" value="cysteine_hydrolases"/>
    <property type="match status" value="1"/>
</dbReference>
<comment type="caution">
    <text evidence="3">The sequence shown here is derived from an EMBL/GenBank/DDBJ whole genome shotgun (WGS) entry which is preliminary data.</text>
</comment>
<dbReference type="InterPro" id="IPR000868">
    <property type="entry name" value="Isochorismatase-like_dom"/>
</dbReference>
<keyword evidence="4" id="KW-1185">Reference proteome</keyword>
<dbReference type="Gene3D" id="3.40.50.850">
    <property type="entry name" value="Isochorismatase-like"/>
    <property type="match status" value="1"/>
</dbReference>
<dbReference type="PANTHER" id="PTHR43540">
    <property type="entry name" value="PEROXYUREIDOACRYLATE/UREIDOACRYLATE AMIDOHYDROLASE-RELATED"/>
    <property type="match status" value="1"/>
</dbReference>
<accession>A0A2T1DNY1</accession>
<dbReference type="STRING" id="1920490.GCA_001895925_00925"/>
<dbReference type="InterPro" id="IPR050272">
    <property type="entry name" value="Isochorismatase-like_hydrls"/>
</dbReference>
<dbReference type="Pfam" id="PF00857">
    <property type="entry name" value="Isochorismatase"/>
    <property type="match status" value="1"/>
</dbReference>
<reference evidence="3 4" key="2">
    <citation type="submission" date="2018-03" db="EMBL/GenBank/DDBJ databases">
        <title>The ancient ancestry and fast evolution of plastids.</title>
        <authorList>
            <person name="Moore K.R."/>
            <person name="Magnabosco C."/>
            <person name="Momper L."/>
            <person name="Gold D.A."/>
            <person name="Bosak T."/>
            <person name="Fournier G.P."/>
        </authorList>
    </citation>
    <scope>NUCLEOTIDE SEQUENCE [LARGE SCALE GENOMIC DNA]</scope>
    <source>
        <strain evidence="3 4">ULC007</strain>
    </source>
</reference>
<dbReference type="GO" id="GO:0016787">
    <property type="term" value="F:hydrolase activity"/>
    <property type="evidence" value="ECO:0007669"/>
    <property type="project" value="UniProtKB-KW"/>
</dbReference>
<gene>
    <name evidence="3" type="ORF">C7B65_01885</name>
</gene>
<protein>
    <submittedName>
        <fullName evidence="3">Cysteine hydrolase</fullName>
    </submittedName>
</protein>
<dbReference type="SUPFAM" id="SSF52499">
    <property type="entry name" value="Isochorismatase-like hydrolases"/>
    <property type="match status" value="1"/>
</dbReference>
<name>A0A2T1DNY1_9CYAN</name>
<dbReference type="EMBL" id="PVWG01000001">
    <property type="protein sequence ID" value="PSB22179.1"/>
    <property type="molecule type" value="Genomic_DNA"/>
</dbReference>
<reference evidence="3 4" key="1">
    <citation type="submission" date="2018-02" db="EMBL/GenBank/DDBJ databases">
        <authorList>
            <person name="Cohen D.B."/>
            <person name="Kent A.D."/>
        </authorList>
    </citation>
    <scope>NUCLEOTIDE SEQUENCE [LARGE SCALE GENOMIC DNA]</scope>
    <source>
        <strain evidence="3 4">ULC007</strain>
    </source>
</reference>
<organism evidence="3 4">
    <name type="scientific">Phormidesmis priestleyi ULC007</name>
    <dbReference type="NCBI Taxonomy" id="1920490"/>
    <lineage>
        <taxon>Bacteria</taxon>
        <taxon>Bacillati</taxon>
        <taxon>Cyanobacteriota</taxon>
        <taxon>Cyanophyceae</taxon>
        <taxon>Leptolyngbyales</taxon>
        <taxon>Leptolyngbyaceae</taxon>
        <taxon>Phormidesmis</taxon>
    </lineage>
</organism>
<feature type="domain" description="Isochorismatase-like" evidence="2">
    <location>
        <begin position="22"/>
        <end position="196"/>
    </location>
</feature>
<dbReference type="InterPro" id="IPR036380">
    <property type="entry name" value="Isochorismatase-like_sf"/>
</dbReference>
<dbReference type="OrthoDB" id="9814140at2"/>
<dbReference type="Proteomes" id="UP000238634">
    <property type="component" value="Unassembled WGS sequence"/>
</dbReference>
<dbReference type="AlphaFoldDB" id="A0A2T1DNY1"/>
<evidence type="ECO:0000313" key="3">
    <source>
        <dbReference type="EMBL" id="PSB22179.1"/>
    </source>
</evidence>
<keyword evidence="1 3" id="KW-0378">Hydrolase</keyword>
<sequence length="217" mass="23999">MEKAFGLEIPENLEETCELNRTALVVYDMQVGIFSQLSNGSEIKSQVVKVLQAAREVDLRIFFMRHMSLPNELSGVFQLRTAKAWQKATSVNDVKPWFLRDSPSFQLIPEMMPLSSEAVFDKITMSAFESTPLDIALRDCGIQTVIIVGVATEIGIEPTVRHAADLGYIPVVVTDACGAGNEEAGQRAIASLRFMGDAFFSTVDEICQILYTKKVSK</sequence>
<evidence type="ECO:0000313" key="4">
    <source>
        <dbReference type="Proteomes" id="UP000238634"/>
    </source>
</evidence>